<keyword evidence="3" id="KW-1185">Reference proteome</keyword>
<feature type="compositionally biased region" description="Basic and acidic residues" evidence="1">
    <location>
        <begin position="202"/>
        <end position="230"/>
    </location>
</feature>
<evidence type="ECO:0000256" key="1">
    <source>
        <dbReference type="SAM" id="MobiDB-lite"/>
    </source>
</evidence>
<organism evidence="2 3">
    <name type="scientific">Trypanosoma vivax (strain Y486)</name>
    <dbReference type="NCBI Taxonomy" id="1055687"/>
    <lineage>
        <taxon>Eukaryota</taxon>
        <taxon>Discoba</taxon>
        <taxon>Euglenozoa</taxon>
        <taxon>Kinetoplastea</taxon>
        <taxon>Metakinetoplastina</taxon>
        <taxon>Trypanosomatida</taxon>
        <taxon>Trypanosomatidae</taxon>
        <taxon>Trypanosoma</taxon>
        <taxon>Duttonella</taxon>
    </lineage>
</organism>
<proteinExistence type="predicted"/>
<protein>
    <submittedName>
        <fullName evidence="2">Uncharacterized protein</fullName>
    </submittedName>
</protein>
<feature type="region of interest" description="Disordered" evidence="1">
    <location>
        <begin position="176"/>
        <end position="230"/>
    </location>
</feature>
<dbReference type="EMBL" id="CAEX01007740">
    <property type="protein sequence ID" value="CCD21473.1"/>
    <property type="molecule type" value="Genomic_DNA"/>
</dbReference>
<gene>
    <name evidence="2" type="ORF">TvY486_0043750</name>
</gene>
<dbReference type="AlphaFoldDB" id="F9WV67"/>
<accession>F9WV67</accession>
<evidence type="ECO:0000313" key="2">
    <source>
        <dbReference type="EMBL" id="CCD21473.1"/>
    </source>
</evidence>
<dbReference type="Proteomes" id="UP000009027">
    <property type="component" value="Unassembled WGS sequence"/>
</dbReference>
<reference evidence="2 3" key="1">
    <citation type="journal article" date="2012" name="Proc. Natl. Acad. Sci. U.S.A.">
        <title>Antigenic diversity is generated by distinct evolutionary mechanisms in African trypanosome species.</title>
        <authorList>
            <person name="Jackson A.P."/>
            <person name="Berry A."/>
            <person name="Aslett M."/>
            <person name="Allison H.C."/>
            <person name="Burton P."/>
            <person name="Vavrova-Anderson J."/>
            <person name="Brown R."/>
            <person name="Browne H."/>
            <person name="Corton N."/>
            <person name="Hauser H."/>
            <person name="Gamble J."/>
            <person name="Gilderthorp R."/>
            <person name="Marcello L."/>
            <person name="McQuillan J."/>
            <person name="Otto T.D."/>
            <person name="Quail M.A."/>
            <person name="Sanders M.J."/>
            <person name="van Tonder A."/>
            <person name="Ginger M.L."/>
            <person name="Field M.C."/>
            <person name="Barry J.D."/>
            <person name="Hertz-Fowler C."/>
            <person name="Berriman M."/>
        </authorList>
    </citation>
    <scope>NUCLEOTIDE SEQUENCE</scope>
    <source>
        <strain evidence="2 3">Y486</strain>
    </source>
</reference>
<sequence length="230" mass="25277">MHITFATRSLVYVFINSQSKWKVCKTDHQRGCCLSVEKTDTACSKDARSCWNDCLAFSSTGASRVGEVLSLFGKNGDFNKFLTGVELQVGRGSTSCEHTEYDSYRPRGDFGGLFVVDASGYYYGRLVMKLEGSFHSLGNLRALVCMFARAGYGQMMGTMEDCADICKDTTEMQSVPKNKLGEVSGGVRETDQQPKRSTRQVPHKDDTSKLDGEAPKETADGEHVTGERAA</sequence>
<name>F9WV67_TRYVY</name>
<evidence type="ECO:0000313" key="3">
    <source>
        <dbReference type="Proteomes" id="UP000009027"/>
    </source>
</evidence>
<dbReference type="VEuPathDB" id="TriTrypDB:TvY486_0043750"/>